<dbReference type="PROSITE" id="PS50850">
    <property type="entry name" value="MFS"/>
    <property type="match status" value="1"/>
</dbReference>
<feature type="transmembrane region" description="Helical" evidence="9">
    <location>
        <begin position="274"/>
        <end position="301"/>
    </location>
</feature>
<evidence type="ECO:0000256" key="8">
    <source>
        <dbReference type="SAM" id="MobiDB-lite"/>
    </source>
</evidence>
<feature type="transmembrane region" description="Helical" evidence="9">
    <location>
        <begin position="61"/>
        <end position="80"/>
    </location>
</feature>
<dbReference type="InterPro" id="IPR036259">
    <property type="entry name" value="MFS_trans_sf"/>
</dbReference>
<dbReference type="PRINTS" id="PR01036">
    <property type="entry name" value="TCRTETB"/>
</dbReference>
<feature type="transmembrane region" description="Helical" evidence="9">
    <location>
        <begin position="210"/>
        <end position="232"/>
    </location>
</feature>
<gene>
    <name evidence="11" type="primary">bmr3_4</name>
    <name evidence="11" type="ORF">NCTC4524_05806</name>
</gene>
<comment type="subcellular location">
    <subcellularLocation>
        <location evidence="1">Cell membrane</location>
        <topology evidence="1">Multi-pass membrane protein</topology>
    </subcellularLocation>
</comment>
<feature type="region of interest" description="Disordered" evidence="8">
    <location>
        <begin position="664"/>
        <end position="784"/>
    </location>
</feature>
<feature type="transmembrane region" description="Helical" evidence="9">
    <location>
        <begin position="417"/>
        <end position="436"/>
    </location>
</feature>
<dbReference type="Proteomes" id="UP000254945">
    <property type="component" value="Unassembled WGS sequence"/>
</dbReference>
<evidence type="ECO:0000256" key="6">
    <source>
        <dbReference type="ARBA" id="ARBA00022989"/>
    </source>
</evidence>
<comment type="similarity">
    <text evidence="2">Belongs to the major facilitator superfamily. TCR/Tet family.</text>
</comment>
<reference evidence="11 12" key="1">
    <citation type="submission" date="2018-06" db="EMBL/GenBank/DDBJ databases">
        <authorList>
            <consortium name="Pathogen Informatics"/>
            <person name="Doyle S."/>
        </authorList>
    </citation>
    <scope>NUCLEOTIDE SEQUENCE [LARGE SCALE GENOMIC DNA]</scope>
    <source>
        <strain evidence="11 12">NCTC4524</strain>
    </source>
</reference>
<dbReference type="RefSeq" id="WP_235189366.1">
    <property type="nucleotide sequence ID" value="NZ_UGQQ01000003.1"/>
</dbReference>
<dbReference type="InterPro" id="IPR020846">
    <property type="entry name" value="MFS_dom"/>
</dbReference>
<protein>
    <submittedName>
        <fullName evidence="11">Drug resistance transporter, EmrB/QacA subfamily</fullName>
    </submittedName>
</protein>
<dbReference type="AlphaFoldDB" id="A0A378WE12"/>
<sequence>MTPPAAAVAAGAEPVGERSTVRQRNFVFLAVVLGMLLAALDQTIVATALPTVVADLGGAGHQAWVVTSYLLASTIVTAVVGKLGDTFGRKKVFQAAILLFLAGSVLCGAAGSMGMLVASRALQGLGGGAITVTAVAVIGEVIPLRDRGRYQGALGAVFGVTTVIGPLLGGLFTDHLSWRWAFWINVPVAVVVIAIAAVAIPEFTRTARPVLDYAGIVLVGLGAAGLTLATSWGGTTYAWGSLTIIGLFVGSVAALAAFVFVERVATEPVLPIRLFTNPVFTVCCVLSFVVGFAMLGALTFLPTYMQFVDGVSATASGLRTLPMVAGLLVTSLGSGVLVGRTGKYRIFPIAGTAIMAIGFVLLSRMDADTSTLTQSAYLLVLGSGIGLSMQVLILVVQNTVDFTDLGVATSGVTFFRAIGSSFGAAIFGSLFANFLGDRLPSAMAAGGAPPEAATSPRVLHGLPPEVAAPIVDAYADSLTRVFLFAAPFAVVGFVLALFLKQVPLRDTAATGSTDLGEGFGMPTTESPEKLLEVAIGRLLQRSRGIDLEALARSLRSRLDTAQLWALIQIYRHAAATGVANLYEIADERRVPRQILEPAFDRLVALGLAARTGREFSLTPAGAAEISSARNIISGWLTESLAQSSEFEGRPDRLRVQGALDRLARGVLMERDPEQDETRPMKLGPARPPAAEPPTTRMRGPVARPPRPPQPPQPRQPPQPTPPPTEPPTRPFRPVRGPARGGPGRHIARSWRCGESSSPVPMRRPTRGWCRSRTPHGPTGRRHRV</sequence>
<feature type="transmembrane region" description="Helical" evidence="9">
    <location>
        <begin position="376"/>
        <end position="396"/>
    </location>
</feature>
<dbReference type="Pfam" id="PF07690">
    <property type="entry name" value="MFS_1"/>
    <property type="match status" value="1"/>
</dbReference>
<feature type="transmembrane region" description="Helical" evidence="9">
    <location>
        <begin position="481"/>
        <end position="499"/>
    </location>
</feature>
<evidence type="ECO:0000256" key="3">
    <source>
        <dbReference type="ARBA" id="ARBA00022448"/>
    </source>
</evidence>
<dbReference type="STRING" id="1796.ABW05_07170"/>
<evidence type="ECO:0000259" key="10">
    <source>
        <dbReference type="PROSITE" id="PS50850"/>
    </source>
</evidence>
<organism evidence="11 12">
    <name type="scientific">Mycolicibacterium senegalense</name>
    <dbReference type="NCBI Taxonomy" id="1796"/>
    <lineage>
        <taxon>Bacteria</taxon>
        <taxon>Bacillati</taxon>
        <taxon>Actinomycetota</taxon>
        <taxon>Actinomycetes</taxon>
        <taxon>Mycobacteriales</taxon>
        <taxon>Mycobacteriaceae</taxon>
        <taxon>Mycolicibacterium</taxon>
    </lineage>
</organism>
<feature type="transmembrane region" description="Helical" evidence="9">
    <location>
        <begin position="92"/>
        <end position="118"/>
    </location>
</feature>
<dbReference type="CDD" id="cd17502">
    <property type="entry name" value="MFS_Azr1_MDR_like"/>
    <property type="match status" value="1"/>
</dbReference>
<feature type="compositionally biased region" description="Pro residues" evidence="8">
    <location>
        <begin position="702"/>
        <end position="730"/>
    </location>
</feature>
<dbReference type="GO" id="GO:0022857">
    <property type="term" value="F:transmembrane transporter activity"/>
    <property type="evidence" value="ECO:0007669"/>
    <property type="project" value="InterPro"/>
</dbReference>
<evidence type="ECO:0000256" key="9">
    <source>
        <dbReference type="SAM" id="Phobius"/>
    </source>
</evidence>
<keyword evidence="7 9" id="KW-0472">Membrane</keyword>
<dbReference type="PANTHER" id="PTHR23501:SF197">
    <property type="entry name" value="COMD"/>
    <property type="match status" value="1"/>
</dbReference>
<evidence type="ECO:0000313" key="12">
    <source>
        <dbReference type="Proteomes" id="UP000254945"/>
    </source>
</evidence>
<feature type="domain" description="Major facilitator superfamily (MFS) profile" evidence="10">
    <location>
        <begin position="27"/>
        <end position="504"/>
    </location>
</feature>
<name>A0A378WE12_9MYCO</name>
<dbReference type="InterPro" id="IPR011701">
    <property type="entry name" value="MFS"/>
</dbReference>
<keyword evidence="5 9" id="KW-0812">Transmembrane</keyword>
<evidence type="ECO:0000256" key="2">
    <source>
        <dbReference type="ARBA" id="ARBA00007520"/>
    </source>
</evidence>
<evidence type="ECO:0000256" key="1">
    <source>
        <dbReference type="ARBA" id="ARBA00004651"/>
    </source>
</evidence>
<evidence type="ECO:0000256" key="5">
    <source>
        <dbReference type="ARBA" id="ARBA00022692"/>
    </source>
</evidence>
<feature type="transmembrane region" description="Helical" evidence="9">
    <location>
        <begin position="124"/>
        <end position="142"/>
    </location>
</feature>
<evidence type="ECO:0000256" key="4">
    <source>
        <dbReference type="ARBA" id="ARBA00022475"/>
    </source>
</evidence>
<dbReference type="FunFam" id="1.20.1720.10:FF:000004">
    <property type="entry name" value="EmrB/QacA family drug resistance transporter"/>
    <property type="match status" value="1"/>
</dbReference>
<keyword evidence="6 9" id="KW-1133">Transmembrane helix</keyword>
<evidence type="ECO:0000256" key="7">
    <source>
        <dbReference type="ARBA" id="ARBA00023136"/>
    </source>
</evidence>
<proteinExistence type="inferred from homology"/>
<dbReference type="PANTHER" id="PTHR23501">
    <property type="entry name" value="MAJOR FACILITATOR SUPERFAMILY"/>
    <property type="match status" value="1"/>
</dbReference>
<feature type="transmembrane region" description="Helical" evidence="9">
    <location>
        <begin position="26"/>
        <end position="49"/>
    </location>
</feature>
<dbReference type="SUPFAM" id="SSF103473">
    <property type="entry name" value="MFS general substrate transporter"/>
    <property type="match status" value="1"/>
</dbReference>
<dbReference type="Gene3D" id="1.20.1250.20">
    <property type="entry name" value="MFS general substrate transporter like domains"/>
    <property type="match status" value="1"/>
</dbReference>
<feature type="transmembrane region" description="Helical" evidence="9">
    <location>
        <begin position="178"/>
        <end position="198"/>
    </location>
</feature>
<dbReference type="EMBL" id="UGQQ01000003">
    <property type="protein sequence ID" value="SUA32397.1"/>
    <property type="molecule type" value="Genomic_DNA"/>
</dbReference>
<feature type="compositionally biased region" description="Basic and acidic residues" evidence="8">
    <location>
        <begin position="664"/>
        <end position="679"/>
    </location>
</feature>
<dbReference type="Gene3D" id="1.20.1720.10">
    <property type="entry name" value="Multidrug resistance protein D"/>
    <property type="match status" value="1"/>
</dbReference>
<accession>A0A378WE12</accession>
<evidence type="ECO:0000313" key="11">
    <source>
        <dbReference type="EMBL" id="SUA32397.1"/>
    </source>
</evidence>
<dbReference type="GO" id="GO:0005886">
    <property type="term" value="C:plasma membrane"/>
    <property type="evidence" value="ECO:0007669"/>
    <property type="project" value="UniProtKB-SubCell"/>
</dbReference>
<feature type="transmembrane region" description="Helical" evidence="9">
    <location>
        <begin position="346"/>
        <end position="364"/>
    </location>
</feature>
<keyword evidence="4" id="KW-1003">Cell membrane</keyword>
<keyword evidence="3" id="KW-0813">Transport</keyword>
<dbReference type="SUPFAM" id="SSF46785">
    <property type="entry name" value="Winged helix' DNA-binding domain"/>
    <property type="match status" value="1"/>
</dbReference>
<dbReference type="InterPro" id="IPR036390">
    <property type="entry name" value="WH_DNA-bd_sf"/>
</dbReference>
<feature type="transmembrane region" description="Helical" evidence="9">
    <location>
        <begin position="154"/>
        <end position="172"/>
    </location>
</feature>
<feature type="transmembrane region" description="Helical" evidence="9">
    <location>
        <begin position="238"/>
        <end position="262"/>
    </location>
</feature>